<comment type="caution">
    <text evidence="2">The sequence shown here is derived from an EMBL/GenBank/DDBJ whole genome shotgun (WGS) entry which is preliminary data.</text>
</comment>
<keyword evidence="3" id="KW-1185">Reference proteome</keyword>
<reference evidence="2" key="1">
    <citation type="journal article" date="2017" name="Nature">
        <title>The sunflower genome provides insights into oil metabolism, flowering and Asterid evolution.</title>
        <authorList>
            <person name="Badouin H."/>
            <person name="Gouzy J."/>
            <person name="Grassa C.J."/>
            <person name="Murat F."/>
            <person name="Staton S.E."/>
            <person name="Cottret L."/>
            <person name="Lelandais-Briere C."/>
            <person name="Owens G.L."/>
            <person name="Carrere S."/>
            <person name="Mayjonade B."/>
            <person name="Legrand L."/>
            <person name="Gill N."/>
            <person name="Kane N.C."/>
            <person name="Bowers J.E."/>
            <person name="Hubner S."/>
            <person name="Bellec A."/>
            <person name="Berard A."/>
            <person name="Berges H."/>
            <person name="Blanchet N."/>
            <person name="Boniface M.C."/>
            <person name="Brunel D."/>
            <person name="Catrice O."/>
            <person name="Chaidir N."/>
            <person name="Claudel C."/>
            <person name="Donnadieu C."/>
            <person name="Faraut T."/>
            <person name="Fievet G."/>
            <person name="Helmstetter N."/>
            <person name="King M."/>
            <person name="Knapp S.J."/>
            <person name="Lai Z."/>
            <person name="Le Paslier M.C."/>
            <person name="Lippi Y."/>
            <person name="Lorenzon L."/>
            <person name="Mandel J.R."/>
            <person name="Marage G."/>
            <person name="Marchand G."/>
            <person name="Marquand E."/>
            <person name="Bret-Mestries E."/>
            <person name="Morien E."/>
            <person name="Nambeesan S."/>
            <person name="Nguyen T."/>
            <person name="Pegot-Espagnet P."/>
            <person name="Pouilly N."/>
            <person name="Raftis F."/>
            <person name="Sallet E."/>
            <person name="Schiex T."/>
            <person name="Thomas J."/>
            <person name="Vandecasteele C."/>
            <person name="Vares D."/>
            <person name="Vear F."/>
            <person name="Vautrin S."/>
            <person name="Crespi M."/>
            <person name="Mangin B."/>
            <person name="Burke J.M."/>
            <person name="Salse J."/>
            <person name="Munos S."/>
            <person name="Vincourt P."/>
            <person name="Rieseberg L.H."/>
            <person name="Langlade N.B."/>
        </authorList>
    </citation>
    <scope>NUCLEOTIDE SEQUENCE</scope>
    <source>
        <tissue evidence="2">Leaves</tissue>
    </source>
</reference>
<protein>
    <submittedName>
        <fullName evidence="2">Uncharacterized protein</fullName>
    </submittedName>
</protein>
<dbReference type="AlphaFoldDB" id="A0A9K3HJD8"/>
<accession>A0A9K3HJD8</accession>
<feature type="region of interest" description="Disordered" evidence="1">
    <location>
        <begin position="37"/>
        <end position="58"/>
    </location>
</feature>
<organism evidence="2 3">
    <name type="scientific">Helianthus annuus</name>
    <name type="common">Common sunflower</name>
    <dbReference type="NCBI Taxonomy" id="4232"/>
    <lineage>
        <taxon>Eukaryota</taxon>
        <taxon>Viridiplantae</taxon>
        <taxon>Streptophyta</taxon>
        <taxon>Embryophyta</taxon>
        <taxon>Tracheophyta</taxon>
        <taxon>Spermatophyta</taxon>
        <taxon>Magnoliopsida</taxon>
        <taxon>eudicotyledons</taxon>
        <taxon>Gunneridae</taxon>
        <taxon>Pentapetalae</taxon>
        <taxon>asterids</taxon>
        <taxon>campanulids</taxon>
        <taxon>Asterales</taxon>
        <taxon>Asteraceae</taxon>
        <taxon>Asteroideae</taxon>
        <taxon>Heliantheae alliance</taxon>
        <taxon>Heliantheae</taxon>
        <taxon>Helianthus</taxon>
    </lineage>
</organism>
<feature type="compositionally biased region" description="Basic and acidic residues" evidence="1">
    <location>
        <begin position="42"/>
        <end position="52"/>
    </location>
</feature>
<name>A0A9K3HJD8_HELAN</name>
<dbReference type="EMBL" id="MNCJ02000327">
    <property type="protein sequence ID" value="KAF5779381.1"/>
    <property type="molecule type" value="Genomic_DNA"/>
</dbReference>
<reference evidence="2" key="2">
    <citation type="submission" date="2020-06" db="EMBL/GenBank/DDBJ databases">
        <title>Helianthus annuus Genome sequencing and assembly Release 2.</title>
        <authorList>
            <person name="Gouzy J."/>
            <person name="Langlade N."/>
            <person name="Munos S."/>
        </authorList>
    </citation>
    <scope>NUCLEOTIDE SEQUENCE</scope>
    <source>
        <tissue evidence="2">Leaves</tissue>
    </source>
</reference>
<proteinExistence type="predicted"/>
<dbReference type="Proteomes" id="UP000215914">
    <property type="component" value="Unassembled WGS sequence"/>
</dbReference>
<evidence type="ECO:0000256" key="1">
    <source>
        <dbReference type="SAM" id="MobiDB-lite"/>
    </source>
</evidence>
<evidence type="ECO:0000313" key="3">
    <source>
        <dbReference type="Proteomes" id="UP000215914"/>
    </source>
</evidence>
<evidence type="ECO:0000313" key="2">
    <source>
        <dbReference type="EMBL" id="KAF5779381.1"/>
    </source>
</evidence>
<gene>
    <name evidence="2" type="ORF">HanXRQr2_Chr12g0558721</name>
</gene>
<sequence length="81" mass="9488">MQLDAHYKCTWLCFMNSVCAKTKSAKMLLLDPMLSKTQGAGEVHRPRPEPRRKSQKKRGLFLRKAHIEKKNIKNMLCFKNK</sequence>
<dbReference type="Gramene" id="mRNA:HanXRQr2_Chr12g0558721">
    <property type="protein sequence ID" value="CDS:HanXRQr2_Chr12g0558721.1"/>
    <property type="gene ID" value="HanXRQr2_Chr12g0558721"/>
</dbReference>